<evidence type="ECO:0000313" key="3">
    <source>
        <dbReference type="Proteomes" id="UP000001037"/>
    </source>
</evidence>
<dbReference type="GO" id="GO:0043023">
    <property type="term" value="F:ribosomal large subunit binding"/>
    <property type="evidence" value="ECO:0007669"/>
    <property type="project" value="InterPro"/>
</dbReference>
<accession>G0EGT1</accession>
<protein>
    <submittedName>
        <fullName evidence="2">NMD3 family protein</fullName>
    </submittedName>
</protein>
<dbReference type="PANTHER" id="PTHR12746:SF2">
    <property type="entry name" value="60S RIBOSOMAL EXPORT PROTEIN NMD3"/>
    <property type="match status" value="1"/>
</dbReference>
<dbReference type="InParanoid" id="G0EGT1"/>
<evidence type="ECO:0000259" key="1">
    <source>
        <dbReference type="Pfam" id="PF04981"/>
    </source>
</evidence>
<dbReference type="eggNOG" id="arCOG04149">
    <property type="taxonomic scope" value="Archaea"/>
</dbReference>
<reference evidence="2 3" key="1">
    <citation type="journal article" date="2011" name="Stand. Genomic Sci.">
        <title>Complete genome sequence of the hyperthermophilic chemolithoautotroph Pyrolobus fumarii type strain (1A).</title>
        <authorList>
            <person name="Anderson I."/>
            <person name="Goker M."/>
            <person name="Nolan M."/>
            <person name="Lucas S."/>
            <person name="Hammon N."/>
            <person name="Deshpande S."/>
            <person name="Cheng J.F."/>
            <person name="Tapia R."/>
            <person name="Han C."/>
            <person name="Goodwin L."/>
            <person name="Pitluck S."/>
            <person name="Huntemann M."/>
            <person name="Liolios K."/>
            <person name="Ivanova N."/>
            <person name="Pagani I."/>
            <person name="Mavromatis K."/>
            <person name="Ovchinikova G."/>
            <person name="Pati A."/>
            <person name="Chen A."/>
            <person name="Palaniappan K."/>
            <person name="Land M."/>
            <person name="Hauser L."/>
            <person name="Brambilla E.M."/>
            <person name="Huber H."/>
            <person name="Yasawong M."/>
            <person name="Rohde M."/>
            <person name="Spring S."/>
            <person name="Abt B."/>
            <person name="Sikorski J."/>
            <person name="Wirth R."/>
            <person name="Detter J.C."/>
            <person name="Woyke T."/>
            <person name="Bristow J."/>
            <person name="Eisen J.A."/>
            <person name="Markowitz V."/>
            <person name="Hugenholtz P."/>
            <person name="Kyrpides N.C."/>
            <person name="Klenk H.P."/>
            <person name="Lapidus A."/>
        </authorList>
    </citation>
    <scope>NUCLEOTIDE SEQUENCE [LARGE SCALE GENOMIC DNA]</scope>
    <source>
        <strain evidence="3">DSM 11204 / 1A</strain>
    </source>
</reference>
<dbReference type="Proteomes" id="UP000001037">
    <property type="component" value="Chromosome"/>
</dbReference>
<name>G0EGT1_PYRF1</name>
<gene>
    <name evidence="2" type="ordered locus">Pyrfu_1371</name>
</gene>
<organism evidence="2 3">
    <name type="scientific">Pyrolobus fumarii (strain DSM 11204 / 1A)</name>
    <dbReference type="NCBI Taxonomy" id="694429"/>
    <lineage>
        <taxon>Archaea</taxon>
        <taxon>Thermoproteota</taxon>
        <taxon>Thermoprotei</taxon>
        <taxon>Desulfurococcales</taxon>
        <taxon>Pyrodictiaceae</taxon>
        <taxon>Pyrolobus</taxon>
    </lineage>
</organism>
<dbReference type="KEGG" id="pfm:Pyrfu_1371"/>
<dbReference type="InterPro" id="IPR007064">
    <property type="entry name" value="Nmd3_N"/>
</dbReference>
<feature type="domain" description="Nmd3 N-terminal" evidence="1">
    <location>
        <begin position="9"/>
        <end position="242"/>
    </location>
</feature>
<dbReference type="InterPro" id="IPR039768">
    <property type="entry name" value="Nmd3"/>
</dbReference>
<proteinExistence type="predicted"/>
<evidence type="ECO:0000313" key="2">
    <source>
        <dbReference type="EMBL" id="AEM39229.1"/>
    </source>
</evidence>
<dbReference type="PANTHER" id="PTHR12746">
    <property type="entry name" value="NONSENSE-MEDIATED MRNA DECAY PROTEIN 3"/>
    <property type="match status" value="1"/>
</dbReference>
<keyword evidence="3" id="KW-1185">Reference proteome</keyword>
<dbReference type="HOGENOM" id="CLU_065087_1_1_2"/>
<dbReference type="GO" id="GO:0005737">
    <property type="term" value="C:cytoplasm"/>
    <property type="evidence" value="ECO:0007669"/>
    <property type="project" value="TreeGrafter"/>
</dbReference>
<dbReference type="AlphaFoldDB" id="G0EGT1"/>
<dbReference type="STRING" id="694429.Pyrfu_1371"/>
<dbReference type="EMBL" id="CP002838">
    <property type="protein sequence ID" value="AEM39229.1"/>
    <property type="molecule type" value="Genomic_DNA"/>
</dbReference>
<sequence>MVATRLDRCIRCGRRIAASEPVIDGMCLECFLEERKLVEIPGRLDFEYCRSCGAIRYGYRWVEQLPLEEASRRYLELYLSERVKPAHALVEDVKIVNIEPLQYPSWRSVYRVVVEARLKGVEEPVRQEYVVEVRAVPSLCPACKNDRGGDYNVLVQVRGRIDAKLVEVLGRILDSGRVAPWVVDIIEDKRGIDILLRDRGAASRIVSELSKYFVVDVKRSAETVGMTSTGIERRRLTISVRVKRPR</sequence>
<dbReference type="Pfam" id="PF04981">
    <property type="entry name" value="NMD3"/>
    <property type="match status" value="1"/>
</dbReference>